<dbReference type="InterPro" id="IPR029062">
    <property type="entry name" value="Class_I_gatase-like"/>
</dbReference>
<dbReference type="Pfam" id="PF00117">
    <property type="entry name" value="GATase"/>
    <property type="match status" value="1"/>
</dbReference>
<keyword evidence="4 10" id="KW-0378">Hydrolase</keyword>
<dbReference type="PANTHER" id="PTHR42701:SF1">
    <property type="entry name" value="IMIDAZOLE GLYCEROL PHOSPHATE SYNTHASE SUBUNIT HISH"/>
    <property type="match status" value="1"/>
</dbReference>
<dbReference type="NCBIfam" id="TIGR01855">
    <property type="entry name" value="IMP_synth_hisH"/>
    <property type="match status" value="1"/>
</dbReference>
<comment type="caution">
    <text evidence="13">The sequence shown here is derived from an EMBL/GenBank/DDBJ whole genome shotgun (WGS) entry which is preliminary data.</text>
</comment>
<dbReference type="Gene3D" id="3.40.50.880">
    <property type="match status" value="1"/>
</dbReference>
<dbReference type="PANTHER" id="PTHR42701">
    <property type="entry name" value="IMIDAZOLE GLYCEROL PHOSPHATE SYNTHASE SUBUNIT HISH"/>
    <property type="match status" value="1"/>
</dbReference>
<evidence type="ECO:0000256" key="10">
    <source>
        <dbReference type="HAMAP-Rule" id="MF_00278"/>
    </source>
</evidence>
<dbReference type="EC" id="4.3.2.10" evidence="10"/>
<evidence type="ECO:0000256" key="8">
    <source>
        <dbReference type="ARBA" id="ARBA00047838"/>
    </source>
</evidence>
<evidence type="ECO:0000256" key="5">
    <source>
        <dbReference type="ARBA" id="ARBA00022962"/>
    </source>
</evidence>
<dbReference type="InterPro" id="IPR010139">
    <property type="entry name" value="Imidazole-glycPsynth_HisH"/>
</dbReference>
<accession>A0AAJ2U3W2</accession>
<dbReference type="SUPFAM" id="SSF52317">
    <property type="entry name" value="Class I glutamine amidotransferase-like"/>
    <property type="match status" value="1"/>
</dbReference>
<evidence type="ECO:0000313" key="13">
    <source>
        <dbReference type="EMBL" id="MDV2886232.1"/>
    </source>
</evidence>
<dbReference type="GO" id="GO:0000105">
    <property type="term" value="P:L-histidine biosynthetic process"/>
    <property type="evidence" value="ECO:0007669"/>
    <property type="project" value="UniProtKB-UniRule"/>
</dbReference>
<dbReference type="PIRSF" id="PIRSF000495">
    <property type="entry name" value="Amidotransf_hisH"/>
    <property type="match status" value="1"/>
</dbReference>
<dbReference type="PROSITE" id="PS51274">
    <property type="entry name" value="GATASE_COBBQ"/>
    <property type="match status" value="1"/>
</dbReference>
<evidence type="ECO:0000259" key="12">
    <source>
        <dbReference type="Pfam" id="PF00117"/>
    </source>
</evidence>
<keyword evidence="3 10" id="KW-0028">Amino-acid biosynthesis</keyword>
<dbReference type="PROSITE" id="PS51273">
    <property type="entry name" value="GATASE_TYPE_1"/>
    <property type="match status" value="1"/>
</dbReference>
<comment type="catalytic activity">
    <reaction evidence="9 10">
        <text>L-glutamine + H2O = L-glutamate + NH4(+)</text>
        <dbReference type="Rhea" id="RHEA:15889"/>
        <dbReference type="ChEBI" id="CHEBI:15377"/>
        <dbReference type="ChEBI" id="CHEBI:28938"/>
        <dbReference type="ChEBI" id="CHEBI:29985"/>
        <dbReference type="ChEBI" id="CHEBI:58359"/>
        <dbReference type="EC" id="3.5.1.2"/>
    </reaction>
</comment>
<dbReference type="GO" id="GO:0005737">
    <property type="term" value="C:cytoplasm"/>
    <property type="evidence" value="ECO:0007669"/>
    <property type="project" value="UniProtKB-SubCell"/>
</dbReference>
<organism evidence="13 14">
    <name type="scientific">Alkalihalophilus pseudofirmus</name>
    <name type="common">Bacillus pseudofirmus</name>
    <dbReference type="NCBI Taxonomy" id="79885"/>
    <lineage>
        <taxon>Bacteria</taxon>
        <taxon>Bacillati</taxon>
        <taxon>Bacillota</taxon>
        <taxon>Bacilli</taxon>
        <taxon>Bacillales</taxon>
        <taxon>Bacillaceae</taxon>
        <taxon>Alkalihalophilus</taxon>
    </lineage>
</organism>
<evidence type="ECO:0000256" key="6">
    <source>
        <dbReference type="ARBA" id="ARBA00023102"/>
    </source>
</evidence>
<evidence type="ECO:0000256" key="2">
    <source>
        <dbReference type="ARBA" id="ARBA00011152"/>
    </source>
</evidence>
<evidence type="ECO:0000256" key="1">
    <source>
        <dbReference type="ARBA" id="ARBA00005091"/>
    </source>
</evidence>
<comment type="catalytic activity">
    <reaction evidence="8 10">
        <text>5-[(5-phospho-1-deoxy-D-ribulos-1-ylimino)methylamino]-1-(5-phospho-beta-D-ribosyl)imidazole-4-carboxamide + L-glutamine = D-erythro-1-(imidazol-4-yl)glycerol 3-phosphate + 5-amino-1-(5-phospho-beta-D-ribosyl)imidazole-4-carboxamide + L-glutamate + H(+)</text>
        <dbReference type="Rhea" id="RHEA:24793"/>
        <dbReference type="ChEBI" id="CHEBI:15378"/>
        <dbReference type="ChEBI" id="CHEBI:29985"/>
        <dbReference type="ChEBI" id="CHEBI:58278"/>
        <dbReference type="ChEBI" id="CHEBI:58359"/>
        <dbReference type="ChEBI" id="CHEBI:58475"/>
        <dbReference type="ChEBI" id="CHEBI:58525"/>
        <dbReference type="EC" id="4.3.2.10"/>
    </reaction>
</comment>
<dbReference type="InterPro" id="IPR017926">
    <property type="entry name" value="GATASE"/>
</dbReference>
<dbReference type="GO" id="GO:0000107">
    <property type="term" value="F:imidazoleglycerol-phosphate synthase activity"/>
    <property type="evidence" value="ECO:0007669"/>
    <property type="project" value="UniProtKB-UniRule"/>
</dbReference>
<comment type="function">
    <text evidence="10">IGPS catalyzes the conversion of PRFAR and glutamine to IGP, AICAR and glutamate. The HisH subunit catalyzes the hydrolysis of glutamine to glutamate and ammonia as part of the synthesis of IGP and AICAR. The resulting ammonia molecule is channeled to the active site of HisF.</text>
</comment>
<feature type="domain" description="Glutamine amidotransferase" evidence="12">
    <location>
        <begin position="5"/>
        <end position="200"/>
    </location>
</feature>
<dbReference type="HAMAP" id="MF_00278">
    <property type="entry name" value="HisH"/>
    <property type="match status" value="1"/>
</dbReference>
<keyword evidence="5 10" id="KW-0315">Glutamine amidotransferase</keyword>
<evidence type="ECO:0000256" key="11">
    <source>
        <dbReference type="PIRSR" id="PIRSR000495-1"/>
    </source>
</evidence>
<dbReference type="EMBL" id="JAWJAY010000003">
    <property type="protein sequence ID" value="MDV2886232.1"/>
    <property type="molecule type" value="Genomic_DNA"/>
</dbReference>
<sequence>MIGIVDYGMGNLHSVSKALERMDMPYFLSADPAELEKADGLILPGVGAFRDAMSILNETGLALFLRNWANEGKPLLGICLGMQLLFESSEEHGLTSGLGLLPGRVERFSGVDDSGQTYKVPHMGWNKLKFHKESLLLHGVEEGHVYFVHSYVVKTDDEDVLLATSEYGRVVPAVVGRENVLGTQFHPEKSSTVGMAILKNYGAYVERGAIARG</sequence>
<dbReference type="CDD" id="cd01748">
    <property type="entry name" value="GATase1_IGP_Synthase"/>
    <property type="match status" value="1"/>
</dbReference>
<evidence type="ECO:0000256" key="4">
    <source>
        <dbReference type="ARBA" id="ARBA00022801"/>
    </source>
</evidence>
<feature type="active site" evidence="10 11">
    <location>
        <position position="188"/>
    </location>
</feature>
<comment type="subunit">
    <text evidence="2 10">Heterodimer of HisH and HisF.</text>
</comment>
<evidence type="ECO:0000256" key="3">
    <source>
        <dbReference type="ARBA" id="ARBA00022605"/>
    </source>
</evidence>
<keyword evidence="6 10" id="KW-0368">Histidine biosynthesis</keyword>
<reference evidence="13" key="1">
    <citation type="submission" date="2023-10" db="EMBL/GenBank/DDBJ databases">
        <title>Screening of Alkalihalophilus pseudofirmusBZ-TG-HK211 and Its Alleviation of Salt Stress on Rapeseed Growth.</title>
        <authorList>
            <person name="Zhao B."/>
            <person name="Guo T."/>
        </authorList>
    </citation>
    <scope>NUCLEOTIDE SEQUENCE</scope>
    <source>
        <strain evidence="13">BZ-TG-HK211</strain>
    </source>
</reference>
<name>A0AAJ2U3W2_ALKPS</name>
<evidence type="ECO:0000256" key="9">
    <source>
        <dbReference type="ARBA" id="ARBA00049534"/>
    </source>
</evidence>
<proteinExistence type="inferred from homology"/>
<dbReference type="GO" id="GO:0004359">
    <property type="term" value="F:glutaminase activity"/>
    <property type="evidence" value="ECO:0007669"/>
    <property type="project" value="UniProtKB-EC"/>
</dbReference>
<protein>
    <recommendedName>
        <fullName evidence="10">Imidazole glycerol phosphate synthase subunit HisH</fullName>
        <ecNumber evidence="10">4.3.2.10</ecNumber>
    </recommendedName>
    <alternativeName>
        <fullName evidence="10">IGP synthase glutaminase subunit</fullName>
        <ecNumber evidence="10">3.5.1.2</ecNumber>
    </alternativeName>
    <alternativeName>
        <fullName evidence="10">IGP synthase subunit HisH</fullName>
    </alternativeName>
    <alternativeName>
        <fullName evidence="10">ImGP synthase subunit HisH</fullName>
        <shortName evidence="10">IGPS subunit HisH</shortName>
    </alternativeName>
</protein>
<keyword evidence="7 10" id="KW-0456">Lyase</keyword>
<feature type="active site" evidence="10 11">
    <location>
        <position position="186"/>
    </location>
</feature>
<dbReference type="RefSeq" id="WP_323467037.1">
    <property type="nucleotide sequence ID" value="NZ_CP144224.1"/>
</dbReference>
<comment type="pathway">
    <text evidence="1 10">Amino-acid biosynthesis; L-histidine biosynthesis; L-histidine from 5-phospho-alpha-D-ribose 1-diphosphate: step 5/9.</text>
</comment>
<gene>
    <name evidence="10 13" type="primary">hisH</name>
    <name evidence="13" type="ORF">RYX45_13670</name>
</gene>
<keyword evidence="10" id="KW-0963">Cytoplasm</keyword>
<feature type="active site" description="Nucleophile" evidence="10 11">
    <location>
        <position position="79"/>
    </location>
</feature>
<dbReference type="GO" id="GO:0016829">
    <property type="term" value="F:lyase activity"/>
    <property type="evidence" value="ECO:0007669"/>
    <property type="project" value="UniProtKB-KW"/>
</dbReference>
<dbReference type="Proteomes" id="UP001285636">
    <property type="component" value="Unassembled WGS sequence"/>
</dbReference>
<dbReference type="EC" id="3.5.1.2" evidence="10"/>
<evidence type="ECO:0000256" key="7">
    <source>
        <dbReference type="ARBA" id="ARBA00023239"/>
    </source>
</evidence>
<evidence type="ECO:0000313" key="14">
    <source>
        <dbReference type="Proteomes" id="UP001285636"/>
    </source>
</evidence>
<comment type="subcellular location">
    <subcellularLocation>
        <location evidence="10">Cytoplasm</location>
    </subcellularLocation>
</comment>
<dbReference type="AlphaFoldDB" id="A0AAJ2U3W2"/>